<reference evidence="1" key="1">
    <citation type="submission" date="2019-11" db="EMBL/GenBank/DDBJ databases">
        <title>Nori genome reveals adaptations in red seaweeds to the harsh intertidal environment.</title>
        <authorList>
            <person name="Wang D."/>
            <person name="Mao Y."/>
        </authorList>
    </citation>
    <scope>NUCLEOTIDE SEQUENCE</scope>
    <source>
        <tissue evidence="1">Gametophyte</tissue>
    </source>
</reference>
<comment type="caution">
    <text evidence="1">The sequence shown here is derived from an EMBL/GenBank/DDBJ whole genome shotgun (WGS) entry which is preliminary data.</text>
</comment>
<gene>
    <name evidence="1" type="ORF">I4F81_011217</name>
</gene>
<organism evidence="1 2">
    <name type="scientific">Pyropia yezoensis</name>
    <name type="common">Susabi-nori</name>
    <name type="synonym">Porphyra yezoensis</name>
    <dbReference type="NCBI Taxonomy" id="2788"/>
    <lineage>
        <taxon>Eukaryota</taxon>
        <taxon>Rhodophyta</taxon>
        <taxon>Bangiophyceae</taxon>
        <taxon>Bangiales</taxon>
        <taxon>Bangiaceae</taxon>
        <taxon>Pyropia</taxon>
    </lineage>
</organism>
<evidence type="ECO:0000313" key="2">
    <source>
        <dbReference type="Proteomes" id="UP000798662"/>
    </source>
</evidence>
<proteinExistence type="predicted"/>
<protein>
    <submittedName>
        <fullName evidence="1">Uncharacterized protein</fullName>
    </submittedName>
</protein>
<keyword evidence="2" id="KW-1185">Reference proteome</keyword>
<name>A0ACC3CFL9_PYRYE</name>
<sequence>MWRDSGGYCGGGCSCRVVGTREGNKGGGLASGVILHSLAPLQVKRELSYQSSPPMRRSRSAPAAAAAALPVTPCKDAAVPSHLPLACTASGYHRTSNRGRPLPGGYRISRATRPAAAGAATTTSRDHAETVMPGSLDAVGRPTPESAHRTPNDAVLVQNRRQNIDAAHPAHCIVDGVRRGRNRRWRNAVAGLVGPTRAGAGIASIVALPMPPPLASASAGPPLPLVYDATGGAVAASAGGTATSPVNAAASNGAATAAVGTPLALSSGSTPPTR</sequence>
<evidence type="ECO:0000313" key="1">
    <source>
        <dbReference type="EMBL" id="KAK1868734.1"/>
    </source>
</evidence>
<accession>A0ACC3CFL9</accession>
<dbReference type="EMBL" id="CM020620">
    <property type="protein sequence ID" value="KAK1868734.1"/>
    <property type="molecule type" value="Genomic_DNA"/>
</dbReference>
<dbReference type="Proteomes" id="UP000798662">
    <property type="component" value="Chromosome 3"/>
</dbReference>